<feature type="compositionally biased region" description="Polar residues" evidence="9">
    <location>
        <begin position="333"/>
        <end position="366"/>
    </location>
</feature>
<dbReference type="Pfam" id="PF09755">
    <property type="entry name" value="DUF2046"/>
    <property type="match status" value="2"/>
</dbReference>
<feature type="compositionally biased region" description="Polar residues" evidence="9">
    <location>
        <begin position="488"/>
        <end position="497"/>
    </location>
</feature>
<organism evidence="11 12">
    <name type="scientific">Cichlidogyrus casuarinus</name>
    <dbReference type="NCBI Taxonomy" id="1844966"/>
    <lineage>
        <taxon>Eukaryota</taxon>
        <taxon>Metazoa</taxon>
        <taxon>Spiralia</taxon>
        <taxon>Lophotrochozoa</taxon>
        <taxon>Platyhelminthes</taxon>
        <taxon>Monogenea</taxon>
        <taxon>Monopisthocotylea</taxon>
        <taxon>Dactylogyridea</taxon>
        <taxon>Ancyrocephalidae</taxon>
        <taxon>Cichlidogyrus</taxon>
    </lineage>
</organism>
<keyword evidence="3 7" id="KW-0853">WD repeat</keyword>
<feature type="region of interest" description="Disordered" evidence="9">
    <location>
        <begin position="596"/>
        <end position="619"/>
    </location>
</feature>
<reference evidence="11 12" key="1">
    <citation type="submission" date="2024-11" db="EMBL/GenBank/DDBJ databases">
        <title>Adaptive evolution of stress response genes in parasites aligns with host niche diversity.</title>
        <authorList>
            <person name="Hahn C."/>
            <person name="Resl P."/>
        </authorList>
    </citation>
    <scope>NUCLEOTIDE SEQUENCE [LARGE SCALE GENOMIC DNA]</scope>
    <source>
        <strain evidence="11">EGGRZ-B1_66</strain>
        <tissue evidence="11">Body</tissue>
    </source>
</reference>
<dbReference type="PANTHER" id="PTHR15276:SF0">
    <property type="entry name" value="COILED-COIL DOMAIN-CONTAINING PROTEIN 6"/>
    <property type="match status" value="1"/>
</dbReference>
<evidence type="ECO:0000256" key="7">
    <source>
        <dbReference type="PROSITE-ProRule" id="PRU00221"/>
    </source>
</evidence>
<feature type="region of interest" description="Disordered" evidence="9">
    <location>
        <begin position="444"/>
        <end position="502"/>
    </location>
</feature>
<dbReference type="InterPro" id="IPR019152">
    <property type="entry name" value="DUF2046"/>
</dbReference>
<evidence type="ECO:0000256" key="5">
    <source>
        <dbReference type="ARBA" id="ARBA00022853"/>
    </source>
</evidence>
<feature type="compositionally biased region" description="Low complexity" evidence="9">
    <location>
        <begin position="477"/>
        <end position="487"/>
    </location>
</feature>
<dbReference type="PROSITE" id="PS50082">
    <property type="entry name" value="WD_REPEATS_2"/>
    <property type="match status" value="2"/>
</dbReference>
<evidence type="ECO:0000256" key="6">
    <source>
        <dbReference type="ARBA" id="ARBA00023242"/>
    </source>
</evidence>
<evidence type="ECO:0000313" key="12">
    <source>
        <dbReference type="Proteomes" id="UP001626550"/>
    </source>
</evidence>
<feature type="repeat" description="WD" evidence="7">
    <location>
        <begin position="734"/>
        <end position="765"/>
    </location>
</feature>
<feature type="compositionally biased region" description="Low complexity" evidence="9">
    <location>
        <begin position="536"/>
        <end position="548"/>
    </location>
</feature>
<feature type="region of interest" description="Disordered" evidence="9">
    <location>
        <begin position="525"/>
        <end position="573"/>
    </location>
</feature>
<feature type="coiled-coil region" evidence="8">
    <location>
        <begin position="31"/>
        <end position="202"/>
    </location>
</feature>
<gene>
    <name evidence="11" type="primary">CCDC6</name>
    <name evidence="11" type="ORF">Ciccas_006304</name>
</gene>
<comment type="caution">
    <text evidence="11">The sequence shown here is derived from an EMBL/GenBank/DDBJ whole genome shotgun (WGS) entry which is preliminary data.</text>
</comment>
<feature type="region of interest" description="Disordered" evidence="9">
    <location>
        <begin position="263"/>
        <end position="384"/>
    </location>
</feature>
<dbReference type="InterPro" id="IPR036322">
    <property type="entry name" value="WD40_repeat_dom_sf"/>
</dbReference>
<evidence type="ECO:0000256" key="4">
    <source>
        <dbReference type="ARBA" id="ARBA00022737"/>
    </source>
</evidence>
<dbReference type="Proteomes" id="UP001626550">
    <property type="component" value="Unassembled WGS sequence"/>
</dbReference>
<evidence type="ECO:0000313" key="11">
    <source>
        <dbReference type="EMBL" id="KAL3315067.1"/>
    </source>
</evidence>
<dbReference type="SUPFAM" id="SSF50978">
    <property type="entry name" value="WD40 repeat-like"/>
    <property type="match status" value="1"/>
</dbReference>
<evidence type="ECO:0000256" key="1">
    <source>
        <dbReference type="ARBA" id="ARBA00004123"/>
    </source>
</evidence>
<dbReference type="AlphaFoldDB" id="A0ABD2Q757"/>
<dbReference type="Gene3D" id="2.130.10.10">
    <property type="entry name" value="YVTN repeat-like/Quinoprotein amine dehydrogenase"/>
    <property type="match status" value="1"/>
</dbReference>
<feature type="repeat" description="WD" evidence="7">
    <location>
        <begin position="803"/>
        <end position="837"/>
    </location>
</feature>
<comment type="subcellular location">
    <subcellularLocation>
        <location evidence="1">Nucleus</location>
    </subcellularLocation>
</comment>
<dbReference type="GO" id="GO:0005634">
    <property type="term" value="C:nucleus"/>
    <property type="evidence" value="ECO:0007669"/>
    <property type="project" value="UniProtKB-SubCell"/>
</dbReference>
<dbReference type="PANTHER" id="PTHR15276">
    <property type="entry name" value="H4 D10S170 PROTEIN-RELATED"/>
    <property type="match status" value="1"/>
</dbReference>
<evidence type="ECO:0000256" key="9">
    <source>
        <dbReference type="SAM" id="MobiDB-lite"/>
    </source>
</evidence>
<evidence type="ECO:0000256" key="2">
    <source>
        <dbReference type="ARBA" id="ARBA00007306"/>
    </source>
</evidence>
<keyword evidence="6" id="KW-0539">Nucleus</keyword>
<dbReference type="PROSITE" id="PS50294">
    <property type="entry name" value="WD_REPEATS_REGION"/>
    <property type="match status" value="2"/>
</dbReference>
<dbReference type="EMBL" id="JBJKFK010000835">
    <property type="protein sequence ID" value="KAL3315067.1"/>
    <property type="molecule type" value="Genomic_DNA"/>
</dbReference>
<sequence length="853" mass="95381">MTESLPEVDFESDVSSIDGRTNDDIIIRKRIETLHQENSVLKKEVEAYKSRVKLLTEQNAALRRESVNIQARAEQEEEFISNTLLKQITELKKEKESLAINLENEEEYLTNELNRKYTQLKQDRDMLEKTLAKEQEAQISKLNRRIKKLETDVISKQESLEKLRREKIELENALEQEQEALVNRLWKKMEKLETEKKILQERLESTSAPISGSSSANNLVTAALMPPSEAGDGPSYLLRNASMVAVNGSVYSSDKSQLSLADSTSQVSLGSSTQFSRGSSQIPMECDQSAQPSSPHLRTSLGHSVSISDVFGSMRGPNQSQPLGTPGELHISPPNSIHVHNNTNPSTPNADQQPFSRLAASNTLPDSTEMPETGETKSGLDSKSVSQYVQSLRFEVMRLRKIVSKSQAHRGAVMDAYDEEERSIAEENKRLRHMLQSEIERREALSRQFSESESSLEMEDERQFNEARRAHTRFRTSSESASSPPSSGFHQDGQNMGTFGPGHAFAVRMSSLGRDNTVCRECGQTMQVPVPMDGMSSASSSRSRSSRSMVNNNRPKSSSTPSPVLLPTPASQAGAFAHPSGILASLTPTTARNTRRLGKLGNMTQSSSGCVTPSDDELSSLNDPGDFADDADYEDERSHLVIPEIAWHEILPIYSCDLQPLASDGEARGDPLQDISDQFNACMKKDSVKYEVPLWTRLASCGGDTIIRLWKVELDSYKLVKDEKMSEVTFLASLKRHEKPVNVVRWSPSGRYLASGSDDSLVIIWAQKNDASASDLFFVDNKDDDDAEEAKMVKETWFPLRTLRRHLEDVYDVAWSPDDKGLISGSVDHSTILWQVRYYFLFTQEICNNSNYI</sequence>
<dbReference type="InterPro" id="IPR055410">
    <property type="entry name" value="Beta-prop_CAF1B_HIR1"/>
</dbReference>
<evidence type="ECO:0000256" key="8">
    <source>
        <dbReference type="SAM" id="Coils"/>
    </source>
</evidence>
<keyword evidence="5" id="KW-0156">Chromatin regulator</keyword>
<dbReference type="InterPro" id="IPR001680">
    <property type="entry name" value="WD40_rpt"/>
</dbReference>
<dbReference type="GO" id="GO:0006325">
    <property type="term" value="P:chromatin organization"/>
    <property type="evidence" value="ECO:0007669"/>
    <property type="project" value="UniProtKB-KW"/>
</dbReference>
<name>A0ABD2Q757_9PLAT</name>
<feature type="compositionally biased region" description="Polar residues" evidence="9">
    <location>
        <begin position="263"/>
        <end position="307"/>
    </location>
</feature>
<dbReference type="SMART" id="SM00320">
    <property type="entry name" value="WD40"/>
    <property type="match status" value="3"/>
</dbReference>
<dbReference type="Pfam" id="PF24105">
    <property type="entry name" value="Beta-prop_CAF1B_HIR1"/>
    <property type="match status" value="1"/>
</dbReference>
<comment type="similarity">
    <text evidence="2">Belongs to the WD repeat HIR1 family.</text>
</comment>
<dbReference type="InterPro" id="IPR015943">
    <property type="entry name" value="WD40/YVTN_repeat-like_dom_sf"/>
</dbReference>
<protein>
    <submittedName>
        <fullName evidence="11">Coiled-coil domain-containing protein 6</fullName>
    </submittedName>
</protein>
<feature type="compositionally biased region" description="Low complexity" evidence="9">
    <location>
        <begin position="555"/>
        <end position="571"/>
    </location>
</feature>
<feature type="compositionally biased region" description="Polar residues" evidence="9">
    <location>
        <begin position="602"/>
        <end position="611"/>
    </location>
</feature>
<feature type="domain" description="CAF1B/HIR1 beta-propeller" evidence="10">
    <location>
        <begin position="691"/>
        <end position="837"/>
    </location>
</feature>
<keyword evidence="8" id="KW-0175">Coiled coil</keyword>
<evidence type="ECO:0000259" key="10">
    <source>
        <dbReference type="Pfam" id="PF24105"/>
    </source>
</evidence>
<evidence type="ECO:0000256" key="3">
    <source>
        <dbReference type="ARBA" id="ARBA00022574"/>
    </source>
</evidence>
<accession>A0ABD2Q757</accession>
<keyword evidence="4" id="KW-0677">Repeat</keyword>
<proteinExistence type="inferred from homology"/>
<keyword evidence="12" id="KW-1185">Reference proteome</keyword>